<accession>A0A059FVA4</accession>
<dbReference type="RefSeq" id="WP_084141462.1">
    <property type="nucleotide sequence ID" value="NZ_ARYK01000001.1"/>
</dbReference>
<feature type="transmembrane region" description="Helical" evidence="5">
    <location>
        <begin position="371"/>
        <end position="392"/>
    </location>
</feature>
<comment type="caution">
    <text evidence="8">The sequence shown here is derived from an EMBL/GenBank/DDBJ whole genome shotgun (WGS) entry which is preliminary data.</text>
</comment>
<comment type="caution">
    <text evidence="6">Lacks conserved residue(s) required for the propagation of feature annotation.</text>
</comment>
<dbReference type="Pfam" id="PF00528">
    <property type="entry name" value="BPD_transp_1"/>
    <property type="match status" value="1"/>
</dbReference>
<dbReference type="GO" id="GO:0006817">
    <property type="term" value="P:phosphate ion transport"/>
    <property type="evidence" value="ECO:0007669"/>
    <property type="project" value="UniProtKB-KW"/>
</dbReference>
<proteinExistence type="inferred from homology"/>
<keyword evidence="4 5" id="KW-0472">Membrane</keyword>
<feature type="transmembrane region" description="Helical" evidence="5">
    <location>
        <begin position="12"/>
        <end position="31"/>
    </location>
</feature>
<dbReference type="PATRIC" id="fig|1280950.3.peg.932"/>
<evidence type="ECO:0000313" key="9">
    <source>
        <dbReference type="Proteomes" id="UP000025171"/>
    </source>
</evidence>
<evidence type="ECO:0000256" key="2">
    <source>
        <dbReference type="ARBA" id="ARBA00022692"/>
    </source>
</evidence>
<feature type="transmembrane region" description="Helical" evidence="5">
    <location>
        <begin position="323"/>
        <end position="342"/>
    </location>
</feature>
<dbReference type="InterPro" id="IPR000515">
    <property type="entry name" value="MetI-like"/>
</dbReference>
<comment type="function">
    <text evidence="6">Part of the binding-protein-dependent transport system for phosphate; probably responsible for the translocation of the substrate across the membrane.</text>
</comment>
<dbReference type="EMBL" id="ARYK01000001">
    <property type="protein sequence ID" value="KCZ94625.1"/>
    <property type="molecule type" value="Genomic_DNA"/>
</dbReference>
<dbReference type="InterPro" id="IPR022182">
    <property type="entry name" value="PstC_N"/>
</dbReference>
<comment type="subcellular location">
    <subcellularLocation>
        <location evidence="6">Cell inner membrane</location>
        <topology evidence="6">Multi-pass membrane protein</topology>
    </subcellularLocation>
    <subcellularLocation>
        <location evidence="1 5">Cell membrane</location>
        <topology evidence="1 5">Multi-pass membrane protein</topology>
    </subcellularLocation>
</comment>
<evidence type="ECO:0000256" key="5">
    <source>
        <dbReference type="RuleBase" id="RU363032"/>
    </source>
</evidence>
<dbReference type="CDD" id="cd06261">
    <property type="entry name" value="TM_PBP2"/>
    <property type="match status" value="1"/>
</dbReference>
<dbReference type="NCBIfam" id="TIGR02138">
    <property type="entry name" value="phosphate_pstC"/>
    <property type="match status" value="1"/>
</dbReference>
<dbReference type="eggNOG" id="COG0573">
    <property type="taxonomic scope" value="Bacteria"/>
</dbReference>
<dbReference type="InterPro" id="IPR011864">
    <property type="entry name" value="Phosphate_PstC"/>
</dbReference>
<comment type="similarity">
    <text evidence="6">Belongs to the binding-protein-dependent transport system permease family. CysTW subfamily.</text>
</comment>
<dbReference type="GO" id="GO:0005886">
    <property type="term" value="C:plasma membrane"/>
    <property type="evidence" value="ECO:0007669"/>
    <property type="project" value="UniProtKB-SubCell"/>
</dbReference>
<reference evidence="8 9" key="1">
    <citation type="journal article" date="2014" name="Antonie Van Leeuwenhoek">
        <title>Hyphomonas beringensis sp. nov. and Hyphomonas chukchiensis sp. nov., isolated from surface seawater of the Bering Sea and Chukchi Sea.</title>
        <authorList>
            <person name="Li C."/>
            <person name="Lai Q."/>
            <person name="Li G."/>
            <person name="Dong C."/>
            <person name="Wang J."/>
            <person name="Liao Y."/>
            <person name="Shao Z."/>
        </authorList>
    </citation>
    <scope>NUCLEOTIDE SEQUENCE [LARGE SCALE GENOMIC DNA]</scope>
    <source>
        <strain evidence="8 9">MHS-2</strain>
    </source>
</reference>
<dbReference type="Proteomes" id="UP000025171">
    <property type="component" value="Unassembled WGS sequence"/>
</dbReference>
<keyword evidence="6" id="KW-1003">Cell membrane</keyword>
<feature type="domain" description="ABC transmembrane type-1" evidence="7">
    <location>
        <begin position="230"/>
        <end position="459"/>
    </location>
</feature>
<feature type="transmembrane region" description="Helical" evidence="5">
    <location>
        <begin position="52"/>
        <end position="73"/>
    </location>
</feature>
<dbReference type="STRING" id="1280950.HJO_04585"/>
<evidence type="ECO:0000256" key="6">
    <source>
        <dbReference type="RuleBase" id="RU363054"/>
    </source>
</evidence>
<dbReference type="PROSITE" id="PS50928">
    <property type="entry name" value="ABC_TM1"/>
    <property type="match status" value="1"/>
</dbReference>
<evidence type="ECO:0000259" key="7">
    <source>
        <dbReference type="PROSITE" id="PS50928"/>
    </source>
</evidence>
<dbReference type="Pfam" id="PF12501">
    <property type="entry name" value="DUF3708"/>
    <property type="match status" value="1"/>
</dbReference>
<protein>
    <recommendedName>
        <fullName evidence="6">Phosphate transport system permease protein</fullName>
    </recommendedName>
</protein>
<feature type="transmembrane region" description="Helical" evidence="5">
    <location>
        <begin position="134"/>
        <end position="154"/>
    </location>
</feature>
<evidence type="ECO:0000256" key="4">
    <source>
        <dbReference type="ARBA" id="ARBA00023136"/>
    </source>
</evidence>
<evidence type="ECO:0000256" key="3">
    <source>
        <dbReference type="ARBA" id="ARBA00022989"/>
    </source>
</evidence>
<dbReference type="Gene3D" id="1.10.3720.10">
    <property type="entry name" value="MetI-like"/>
    <property type="match status" value="1"/>
</dbReference>
<keyword evidence="5" id="KW-0813">Transport</keyword>
<keyword evidence="2 5" id="KW-0812">Transmembrane</keyword>
<keyword evidence="6" id="KW-0592">Phosphate transport</keyword>
<dbReference type="SUPFAM" id="SSF161098">
    <property type="entry name" value="MetI-like"/>
    <property type="match status" value="1"/>
</dbReference>
<evidence type="ECO:0000313" key="8">
    <source>
        <dbReference type="EMBL" id="KCZ94625.1"/>
    </source>
</evidence>
<name>A0A059FVA4_9PROT</name>
<feature type="transmembrane region" description="Helical" evidence="5">
    <location>
        <begin position="267"/>
        <end position="291"/>
    </location>
</feature>
<dbReference type="PANTHER" id="PTHR42727">
    <property type="entry name" value="PHOSPHATE TRANSPORT SYSTEM PERMEASE PROTEIN"/>
    <property type="match status" value="1"/>
</dbReference>
<dbReference type="AlphaFoldDB" id="A0A059FVA4"/>
<feature type="transmembrane region" description="Helical" evidence="5">
    <location>
        <begin position="229"/>
        <end position="255"/>
    </location>
</feature>
<keyword evidence="3 5" id="KW-1133">Transmembrane helix</keyword>
<evidence type="ECO:0000256" key="1">
    <source>
        <dbReference type="ARBA" id="ARBA00004651"/>
    </source>
</evidence>
<dbReference type="InterPro" id="IPR035906">
    <property type="entry name" value="MetI-like_sf"/>
</dbReference>
<keyword evidence="9" id="KW-1185">Reference proteome</keyword>
<dbReference type="OrthoDB" id="9785113at2"/>
<keyword evidence="6" id="KW-0997">Cell inner membrane</keyword>
<feature type="transmembrane region" description="Helical" evidence="5">
    <location>
        <begin position="175"/>
        <end position="196"/>
    </location>
</feature>
<dbReference type="PANTHER" id="PTHR42727:SF1">
    <property type="entry name" value="PHOSPHATE TRANSPORT SYSTEM PERMEASE"/>
    <property type="match status" value="1"/>
</dbReference>
<gene>
    <name evidence="8" type="ORF">HJO_04585</name>
</gene>
<organism evidence="8 9">
    <name type="scientific">Hyphomonas johnsonii MHS-2</name>
    <dbReference type="NCBI Taxonomy" id="1280950"/>
    <lineage>
        <taxon>Bacteria</taxon>
        <taxon>Pseudomonadati</taxon>
        <taxon>Pseudomonadota</taxon>
        <taxon>Alphaproteobacteria</taxon>
        <taxon>Hyphomonadales</taxon>
        <taxon>Hyphomonadaceae</taxon>
        <taxon>Hyphomonas</taxon>
    </lineage>
</organism>
<feature type="transmembrane region" description="Helical" evidence="5">
    <location>
        <begin position="441"/>
        <end position="463"/>
    </location>
</feature>
<sequence>MVQQLGHLPMGWLMLALLAMMASGAFFVGRVQAERFSAAGSGRFHSRPNYHGYYVAMWTVVPALVMAMAYGLLGDDIVRALLRRELPASFSAMPPIELSVYLDSISRAASQGGFSGSDRIFSAITNRFLELQGVIKTVTIGLTTLCAGSGFLLARRRVAPGFRARNKVEGGMEAFLFLCAAVAIATTVGIVASLLYESLRFFAQVPIWDFLLGTRWNAQTSAEFGALPLFFGTFMIALIAMLIAAPVGLFAAIYLSEYAGPRVRGSVKPILEVLAGIPTVVYGFFALLVVAPTIRTIAVWINMTLINAGVTSEPFLAAQPTSALAAGLVMGIMVIPFVSSLSDDVINAVPQTLRDAAYAMGATKSETVKHVVLPAALPGIIASLLLAVSRAIGETMIVVMAAGQRARISADPTADLTTITVQIVALLTGETEFDSPKTLSAFALGLVLFVITLIFNLIALRVVQKYREKYD</sequence>
<dbReference type="GO" id="GO:0005315">
    <property type="term" value="F:phosphate transmembrane transporter activity"/>
    <property type="evidence" value="ECO:0007669"/>
    <property type="project" value="InterPro"/>
</dbReference>